<dbReference type="InterPro" id="IPR029068">
    <property type="entry name" value="Glyas_Bleomycin-R_OHBP_Dase"/>
</dbReference>
<reference evidence="2 3" key="1">
    <citation type="submission" date="2019-11" db="EMBL/GenBank/DDBJ databases">
        <authorList>
            <person name="Holert J."/>
        </authorList>
    </citation>
    <scope>NUCLEOTIDE SEQUENCE [LARGE SCALE GENOMIC DNA]</scope>
    <source>
        <strain evidence="2">BC8_1</strain>
    </source>
</reference>
<evidence type="ECO:0000259" key="1">
    <source>
        <dbReference type="PROSITE" id="PS51819"/>
    </source>
</evidence>
<protein>
    <recommendedName>
        <fullName evidence="1">VOC domain-containing protein</fullName>
    </recommendedName>
</protein>
<feature type="domain" description="VOC" evidence="1">
    <location>
        <begin position="17"/>
        <end position="138"/>
    </location>
</feature>
<dbReference type="InterPro" id="IPR037523">
    <property type="entry name" value="VOC_core"/>
</dbReference>
<sequence length="151" mass="16287">MAKMSSGRTTLTAMEQRISLITLGVDDLDRARRFYEDGLGWVPTQAPEGVVFYQLPGIALALFGRGDLAEDCRHPVDGRFSGITIAINQRSEADVDAVLDQAAGAGATLLKPAEKVFWGGYSGYFADPDGHVWEVALNPGWTINDDGTLTI</sequence>
<dbReference type="Pfam" id="PF00903">
    <property type="entry name" value="Glyoxalase"/>
    <property type="match status" value="1"/>
</dbReference>
<keyword evidence="3" id="KW-1185">Reference proteome</keyword>
<proteinExistence type="predicted"/>
<dbReference type="Proteomes" id="UP000430146">
    <property type="component" value="Unassembled WGS sequence"/>
</dbReference>
<dbReference type="InterPro" id="IPR004360">
    <property type="entry name" value="Glyas_Fos-R_dOase_dom"/>
</dbReference>
<dbReference type="CDD" id="cd07251">
    <property type="entry name" value="VOC_like"/>
    <property type="match status" value="1"/>
</dbReference>
<name>A0A5S9R1C8_MYCVN</name>
<dbReference type="PANTHER" id="PTHR36503">
    <property type="entry name" value="BLR2520 PROTEIN"/>
    <property type="match status" value="1"/>
</dbReference>
<dbReference type="EMBL" id="CACSIP010000027">
    <property type="protein sequence ID" value="CAA0126838.1"/>
    <property type="molecule type" value="Genomic_DNA"/>
</dbReference>
<dbReference type="PANTHER" id="PTHR36503:SF1">
    <property type="entry name" value="BLR2520 PROTEIN"/>
    <property type="match status" value="1"/>
</dbReference>
<evidence type="ECO:0000313" key="2">
    <source>
        <dbReference type="EMBL" id="CAA0126838.1"/>
    </source>
</evidence>
<evidence type="ECO:0000313" key="3">
    <source>
        <dbReference type="Proteomes" id="UP000430146"/>
    </source>
</evidence>
<accession>A0A5S9R1C8</accession>
<gene>
    <name evidence="2" type="ORF">AELLOGFF_04982</name>
</gene>
<dbReference type="PROSITE" id="PS51819">
    <property type="entry name" value="VOC"/>
    <property type="match status" value="1"/>
</dbReference>
<organism evidence="2 3">
    <name type="scientific">Mycolicibacterium vanbaalenii</name>
    <name type="common">Mycobacterium vanbaalenii</name>
    <dbReference type="NCBI Taxonomy" id="110539"/>
    <lineage>
        <taxon>Bacteria</taxon>
        <taxon>Bacillati</taxon>
        <taxon>Actinomycetota</taxon>
        <taxon>Actinomycetes</taxon>
        <taxon>Mycobacteriales</taxon>
        <taxon>Mycobacteriaceae</taxon>
        <taxon>Mycolicibacterium</taxon>
    </lineage>
</organism>
<dbReference type="SUPFAM" id="SSF54593">
    <property type="entry name" value="Glyoxalase/Bleomycin resistance protein/Dihydroxybiphenyl dioxygenase"/>
    <property type="match status" value="1"/>
</dbReference>
<dbReference type="AlphaFoldDB" id="A0A5S9R1C8"/>
<dbReference type="Gene3D" id="3.10.180.10">
    <property type="entry name" value="2,3-Dihydroxybiphenyl 1,2-Dioxygenase, domain 1"/>
    <property type="match status" value="1"/>
</dbReference>